<reference evidence="1 2" key="1">
    <citation type="submission" date="2014-06" db="EMBL/GenBank/DDBJ databases">
        <title>Evolutionary Origins and Diversification of the Mycorrhizal Mutualists.</title>
        <authorList>
            <consortium name="DOE Joint Genome Institute"/>
            <consortium name="Mycorrhizal Genomics Consortium"/>
            <person name="Kohler A."/>
            <person name="Kuo A."/>
            <person name="Nagy L.G."/>
            <person name="Floudas D."/>
            <person name="Copeland A."/>
            <person name="Barry K.W."/>
            <person name="Cichocki N."/>
            <person name="Veneault-Fourrey C."/>
            <person name="LaButti K."/>
            <person name="Lindquist E.A."/>
            <person name="Lipzen A."/>
            <person name="Lundell T."/>
            <person name="Morin E."/>
            <person name="Murat C."/>
            <person name="Riley R."/>
            <person name="Ohm R."/>
            <person name="Sun H."/>
            <person name="Tunlid A."/>
            <person name="Henrissat B."/>
            <person name="Grigoriev I.V."/>
            <person name="Hibbett D.S."/>
            <person name="Martin F."/>
        </authorList>
    </citation>
    <scope>NUCLEOTIDE SEQUENCE [LARGE SCALE GENOMIC DNA]</scope>
    <source>
        <strain evidence="1 2">SS14</strain>
    </source>
</reference>
<dbReference type="Pfam" id="PF13365">
    <property type="entry name" value="Trypsin_2"/>
    <property type="match status" value="1"/>
</dbReference>
<evidence type="ECO:0000313" key="1">
    <source>
        <dbReference type="EMBL" id="KIJ45493.1"/>
    </source>
</evidence>
<gene>
    <name evidence="1" type="ORF">M422DRAFT_29632</name>
</gene>
<evidence type="ECO:0008006" key="3">
    <source>
        <dbReference type="Google" id="ProtNLM"/>
    </source>
</evidence>
<dbReference type="AlphaFoldDB" id="A0A0C9URJ3"/>
<dbReference type="EMBL" id="KN837111">
    <property type="protein sequence ID" value="KIJ45493.1"/>
    <property type="molecule type" value="Genomic_DNA"/>
</dbReference>
<accession>A0A0C9URJ3</accession>
<dbReference type="OrthoDB" id="10054765at2759"/>
<organism evidence="1 2">
    <name type="scientific">Sphaerobolus stellatus (strain SS14)</name>
    <dbReference type="NCBI Taxonomy" id="990650"/>
    <lineage>
        <taxon>Eukaryota</taxon>
        <taxon>Fungi</taxon>
        <taxon>Dikarya</taxon>
        <taxon>Basidiomycota</taxon>
        <taxon>Agaricomycotina</taxon>
        <taxon>Agaricomycetes</taxon>
        <taxon>Phallomycetidae</taxon>
        <taxon>Geastrales</taxon>
        <taxon>Sphaerobolaceae</taxon>
        <taxon>Sphaerobolus</taxon>
    </lineage>
</organism>
<protein>
    <recommendedName>
        <fullName evidence="3">Serine protease</fullName>
    </recommendedName>
</protein>
<name>A0A0C9URJ3_SPHS4</name>
<evidence type="ECO:0000313" key="2">
    <source>
        <dbReference type="Proteomes" id="UP000054279"/>
    </source>
</evidence>
<dbReference type="HOGENOM" id="CLU_049073_0_0_1"/>
<proteinExistence type="predicted"/>
<keyword evidence="2" id="KW-1185">Reference proteome</keyword>
<sequence>MLRVLQPRTCRASRPVILRRTFAQAVDGVAAPAPEQLQEQRIPRALDAEVLGALNKVASSERSSFLQLLEDYYSRSHTVLDTFLKYESTPDRSRRVDFEDEQSGILGISHVLDHGTEHKITFCSGFALHAEGYPASKVIVTCAHTVEEMLRSRVFNTPPSSQTQSGTLIFHREDRRFAAVGASRIVSCLPKSDLVLFTANLPLAFRTLPVSPYPVHAGTRIRTHCISEKKPQEDGWKPWVNGTWSKWVHGEVIGYRDFAGRRAEPGTYDALSHMLFNPPPSSGSSGGPIVDEASGAVVGVVVGTRMDSRVEGVRGWGVPAEAIFEVSTDRARPCS</sequence>
<dbReference type="InterPro" id="IPR009003">
    <property type="entry name" value="Peptidase_S1_PA"/>
</dbReference>
<dbReference type="SUPFAM" id="SSF50494">
    <property type="entry name" value="Trypsin-like serine proteases"/>
    <property type="match status" value="1"/>
</dbReference>
<dbReference type="Proteomes" id="UP000054279">
    <property type="component" value="Unassembled WGS sequence"/>
</dbReference>